<dbReference type="EMBL" id="QDKL01000001">
    <property type="protein sequence ID" value="RZF22370.1"/>
    <property type="molecule type" value="Genomic_DNA"/>
</dbReference>
<dbReference type="RefSeq" id="WP_114705315.1">
    <property type="nucleotide sequence ID" value="NZ_QDKL01000001.1"/>
</dbReference>
<keyword evidence="1" id="KW-0472">Membrane</keyword>
<feature type="transmembrane region" description="Helical" evidence="1">
    <location>
        <begin position="6"/>
        <end position="27"/>
    </location>
</feature>
<name>A0ABY0IIS5_9BACT</name>
<keyword evidence="3" id="KW-1185">Reference proteome</keyword>
<comment type="caution">
    <text evidence="2">The sequence shown here is derived from an EMBL/GenBank/DDBJ whole genome shotgun (WGS) entry which is preliminary data.</text>
</comment>
<evidence type="ECO:0008006" key="4">
    <source>
        <dbReference type="Google" id="ProtNLM"/>
    </source>
</evidence>
<evidence type="ECO:0000256" key="1">
    <source>
        <dbReference type="SAM" id="Phobius"/>
    </source>
</evidence>
<evidence type="ECO:0000313" key="3">
    <source>
        <dbReference type="Proteomes" id="UP000443582"/>
    </source>
</evidence>
<protein>
    <recommendedName>
        <fullName evidence="4">AsmA domain-containing protein</fullName>
    </recommendedName>
</protein>
<accession>A0ABY0IIS5</accession>
<organism evidence="2 3">
    <name type="scientific">Halobacteriovorax vibrionivorans</name>
    <dbReference type="NCBI Taxonomy" id="2152716"/>
    <lineage>
        <taxon>Bacteria</taxon>
        <taxon>Pseudomonadati</taxon>
        <taxon>Bdellovibrionota</taxon>
        <taxon>Bacteriovoracia</taxon>
        <taxon>Bacteriovoracales</taxon>
        <taxon>Halobacteriovoraceae</taxon>
        <taxon>Halobacteriovorax</taxon>
    </lineage>
</organism>
<keyword evidence="1" id="KW-0812">Transmembrane</keyword>
<sequence length="373" mass="40904">MKKKVLIGFLLFITSLFLIVGVLLFRIDWTTKIAIKLAGGEVEKVEKIRIGHWEITNLSFPIDKDNKLIIAHTEIDLLAVKESSSIFQRYTQALNSKINIKSKGVEVSGFKLNQIQFSIEKKFGDTLKIENIHISDFGKQNKGEVAINLVNYEDIKINYNKLNLDHLIKFFDASLGLSGYINIDAKIVGENIDARVYGSNLNLKGFRVDDVISNFLDTRSIGLIDAAAFVALGPIGLLYTSAASLGQTLGGFRGGDTPLKQINVDVKLRGDVATMNDVAVATAENLIVVEGGADLKAEVFKELVISILDEDYCPELQQAIGGTFSKPEISKTKAFLDTASAPVESLTSSTFQVVGVDTCKRTYQGLVKHPDDN</sequence>
<proteinExistence type="predicted"/>
<evidence type="ECO:0000313" key="2">
    <source>
        <dbReference type="EMBL" id="RZF22370.1"/>
    </source>
</evidence>
<keyword evidence="1" id="KW-1133">Transmembrane helix</keyword>
<dbReference type="Proteomes" id="UP000443582">
    <property type="component" value="Unassembled WGS sequence"/>
</dbReference>
<gene>
    <name evidence="2" type="ORF">DAY19_00960</name>
</gene>
<reference evidence="3" key="1">
    <citation type="journal article" date="2019" name="Int. J. Syst. Evol. Microbiol.">
        <title>Halobacteriovorax valvorus sp. nov., a novel prokaryotic predator isolated from coastal seawater of China.</title>
        <authorList>
            <person name="Chen M.-X."/>
        </authorList>
    </citation>
    <scope>NUCLEOTIDE SEQUENCE [LARGE SCALE GENOMIC DNA]</scope>
    <source>
        <strain evidence="3">BL9</strain>
    </source>
</reference>